<name>A0A269XX63_9PROT</name>
<dbReference type="InterPro" id="IPR036597">
    <property type="entry name" value="Fido-like_dom_sf"/>
</dbReference>
<keyword evidence="3" id="KW-1185">Reference proteome</keyword>
<dbReference type="Proteomes" id="UP000216151">
    <property type="component" value="Unassembled WGS sequence"/>
</dbReference>
<dbReference type="SUPFAM" id="SSF140931">
    <property type="entry name" value="Fic-like"/>
    <property type="match status" value="1"/>
</dbReference>
<dbReference type="Pfam" id="PF02661">
    <property type="entry name" value="Fic"/>
    <property type="match status" value="1"/>
</dbReference>
<dbReference type="PROSITE" id="PS51459">
    <property type="entry name" value="FIDO"/>
    <property type="match status" value="1"/>
</dbReference>
<sequence>MQVFLDWCNAGQALDPVLKAAIVHLWFVTIHPFEDGNPTFPSKCIMVPNFYENARIVAGREESERILCRIWRR</sequence>
<evidence type="ECO:0000313" key="2">
    <source>
        <dbReference type="EMBL" id="PAK77451.1"/>
    </source>
</evidence>
<comment type="caution">
    <text evidence="2">The sequence shown here is derived from an EMBL/GenBank/DDBJ whole genome shotgun (WGS) entry which is preliminary data.</text>
</comment>
<feature type="domain" description="Fido" evidence="1">
    <location>
        <begin position="1"/>
        <end position="73"/>
    </location>
</feature>
<evidence type="ECO:0000259" key="1">
    <source>
        <dbReference type="PROSITE" id="PS51459"/>
    </source>
</evidence>
<dbReference type="InterPro" id="IPR003812">
    <property type="entry name" value="Fido"/>
</dbReference>
<accession>A0A269XX63</accession>
<gene>
    <name evidence="2" type="ORF">B8X00_10765</name>
</gene>
<dbReference type="AlphaFoldDB" id="A0A269XX63"/>
<reference evidence="2 3" key="1">
    <citation type="submission" date="2017-04" db="EMBL/GenBank/DDBJ databases">
        <title>Kefir bacterial isolates.</title>
        <authorList>
            <person name="Kim Y."/>
            <person name="Blasche S."/>
            <person name="Patil K.R."/>
        </authorList>
    </citation>
    <scope>NUCLEOTIDE SEQUENCE [LARGE SCALE GENOMIC DNA]</scope>
    <source>
        <strain evidence="2 3">KR</strain>
    </source>
</reference>
<protein>
    <recommendedName>
        <fullName evidence="1">Fido domain-containing protein</fullName>
    </recommendedName>
</protein>
<dbReference type="EMBL" id="NCXK01000019">
    <property type="protein sequence ID" value="PAK77451.1"/>
    <property type="molecule type" value="Genomic_DNA"/>
</dbReference>
<dbReference type="Gene3D" id="1.10.3290.10">
    <property type="entry name" value="Fido-like domain"/>
    <property type="match status" value="1"/>
</dbReference>
<evidence type="ECO:0000313" key="3">
    <source>
        <dbReference type="Proteomes" id="UP000216151"/>
    </source>
</evidence>
<proteinExistence type="predicted"/>
<organism evidence="2 3">
    <name type="scientific">Acetobacter fabarum</name>
    <dbReference type="NCBI Taxonomy" id="483199"/>
    <lineage>
        <taxon>Bacteria</taxon>
        <taxon>Pseudomonadati</taxon>
        <taxon>Pseudomonadota</taxon>
        <taxon>Alphaproteobacteria</taxon>
        <taxon>Acetobacterales</taxon>
        <taxon>Acetobacteraceae</taxon>
        <taxon>Acetobacter</taxon>
    </lineage>
</organism>